<dbReference type="InterPro" id="IPR011650">
    <property type="entry name" value="Peptidase_M20_dimer"/>
</dbReference>
<comment type="caution">
    <text evidence="4">The sequence shown here is derived from an EMBL/GenBank/DDBJ whole genome shotgun (WGS) entry which is preliminary data.</text>
</comment>
<feature type="region of interest" description="Disordered" evidence="2">
    <location>
        <begin position="384"/>
        <end position="405"/>
    </location>
</feature>
<dbReference type="NCBIfam" id="TIGR01891">
    <property type="entry name" value="amidohydrolases"/>
    <property type="match status" value="1"/>
</dbReference>
<keyword evidence="5" id="KW-1185">Reference proteome</keyword>
<dbReference type="Pfam" id="PF07687">
    <property type="entry name" value="M20_dimer"/>
    <property type="match status" value="1"/>
</dbReference>
<reference evidence="4 5" key="1">
    <citation type="submission" date="2021-06" db="EMBL/GenBank/DDBJ databases">
        <title>Actinomycetes sequencing.</title>
        <authorList>
            <person name="Shan Q."/>
        </authorList>
    </citation>
    <scope>NUCLEOTIDE SEQUENCE [LARGE SCALE GENOMIC DNA]</scope>
    <source>
        <strain evidence="4 5">NEAU-G5</strain>
    </source>
</reference>
<protein>
    <recommendedName>
        <fullName evidence="1">Peptidase M20 domain-containing protein 2</fullName>
    </recommendedName>
</protein>
<dbReference type="RefSeq" id="WP_215916872.1">
    <property type="nucleotide sequence ID" value="NZ_JAHKNI010000003.1"/>
</dbReference>
<comment type="similarity">
    <text evidence="1">Belongs to the peptidase M20A family.</text>
</comment>
<feature type="domain" description="Peptidase M20 dimerisation" evidence="3">
    <location>
        <begin position="182"/>
        <end position="266"/>
    </location>
</feature>
<dbReference type="PANTHER" id="PTHR30575:SF0">
    <property type="entry name" value="XAA-ARG DIPEPTIDASE"/>
    <property type="match status" value="1"/>
</dbReference>
<evidence type="ECO:0000259" key="3">
    <source>
        <dbReference type="Pfam" id="PF07687"/>
    </source>
</evidence>
<name>A0ABS6AY89_9NOCA</name>
<dbReference type="Pfam" id="PF01546">
    <property type="entry name" value="Peptidase_M20"/>
    <property type="match status" value="1"/>
</dbReference>
<evidence type="ECO:0000313" key="5">
    <source>
        <dbReference type="Proteomes" id="UP000733379"/>
    </source>
</evidence>
<dbReference type="PANTHER" id="PTHR30575">
    <property type="entry name" value="PEPTIDASE M20"/>
    <property type="match status" value="1"/>
</dbReference>
<dbReference type="PIRSF" id="PIRSF037226">
    <property type="entry name" value="Amidohydrolase_ACY1L2_prd"/>
    <property type="match status" value="1"/>
</dbReference>
<dbReference type="Gene3D" id="3.40.630.10">
    <property type="entry name" value="Zn peptidases"/>
    <property type="match status" value="1"/>
</dbReference>
<evidence type="ECO:0000256" key="1">
    <source>
        <dbReference type="PIRNR" id="PIRNR037226"/>
    </source>
</evidence>
<dbReference type="InterPro" id="IPR036264">
    <property type="entry name" value="Bact_exopeptidase_dim_dom"/>
</dbReference>
<dbReference type="Gene3D" id="3.30.70.360">
    <property type="match status" value="1"/>
</dbReference>
<dbReference type="InterPro" id="IPR017439">
    <property type="entry name" value="Amidohydrolase"/>
</dbReference>
<accession>A0ABS6AY89</accession>
<organism evidence="4 5">
    <name type="scientific">Nocardia albiluteola</name>
    <dbReference type="NCBI Taxonomy" id="2842303"/>
    <lineage>
        <taxon>Bacteria</taxon>
        <taxon>Bacillati</taxon>
        <taxon>Actinomycetota</taxon>
        <taxon>Actinomycetes</taxon>
        <taxon>Mycobacteriales</taxon>
        <taxon>Nocardiaceae</taxon>
        <taxon>Nocardia</taxon>
    </lineage>
</organism>
<evidence type="ECO:0000256" key="2">
    <source>
        <dbReference type="SAM" id="MobiDB-lite"/>
    </source>
</evidence>
<dbReference type="SUPFAM" id="SSF55031">
    <property type="entry name" value="Bacterial exopeptidase dimerisation domain"/>
    <property type="match status" value="1"/>
</dbReference>
<proteinExistence type="inferred from homology"/>
<dbReference type="InterPro" id="IPR052030">
    <property type="entry name" value="Peptidase_M20/M20A_hydrolases"/>
</dbReference>
<sequence length="405" mass="41349">MTVDVPGVPLHIAEGITERLSQVRSSILTLSHALHADPELGGQEERAVRRVRELLLAEGFTLDAEQPTASTALSARSGDGGLTAALCVEYDALPGIGHACGHNVNAAAAVGAALALAVVAEPLGLTVKVLGTPAEETTGGKVDLLEEGFFDDVSFAMMAHAAAVDAVGGTSLAMSQWDVLYRGRPAHAATAPFDGVNALDAITVAQTAIGLARQQLPPGVVVSLIAVEGGSATNVIPDRARLEIEVRAPDAATLRAVESRVHGCLAAGQCATGAELTVSRTGNAFADLRQDQFLSGAYRNAMRSRGRTVAVTTDAIASTDMGNVSHVVPAIHPLLGYDVHGAAHHTAAFAEHGASDSADRAVLDGAFGLAMAAAAAALDPIQRGRLTSNGGQVTPGRGRSRSAGR</sequence>
<dbReference type="Proteomes" id="UP000733379">
    <property type="component" value="Unassembled WGS sequence"/>
</dbReference>
<dbReference type="EMBL" id="JAHKNI010000003">
    <property type="protein sequence ID" value="MBU3061960.1"/>
    <property type="molecule type" value="Genomic_DNA"/>
</dbReference>
<dbReference type="SUPFAM" id="SSF53187">
    <property type="entry name" value="Zn-dependent exopeptidases"/>
    <property type="match status" value="1"/>
</dbReference>
<evidence type="ECO:0000313" key="4">
    <source>
        <dbReference type="EMBL" id="MBU3061960.1"/>
    </source>
</evidence>
<dbReference type="InterPro" id="IPR017144">
    <property type="entry name" value="Xaa-Arg_dipeptidase"/>
</dbReference>
<gene>
    <name evidence="4" type="ORF">KO481_10540</name>
</gene>
<dbReference type="InterPro" id="IPR002933">
    <property type="entry name" value="Peptidase_M20"/>
</dbReference>